<keyword evidence="4" id="KW-0472">Membrane</keyword>
<sequence>MRSYYRYSSGSRGALGRGSGHGPHKNRLTIAIAVIAVIALFFVYLKTGKKVNNDNSDIANLNVSVGNVSFKPASLTTADCNGVISVADTTEKVVALTYDLGTLPGDLEKTIPAAKAANVPATFFVTGKIIETSKASVESIHAAGFPIYNHSYDNLRFTTLTDKEIQAQLQATDDLIKTITNVSSKPYARLPFGESSAQVVEVMRQAGYCPLTWTVDGLDISSSATLDSVSNRINTYIKPGGIILLHAASDLAATATPRIVSELQAKGYRFVSLEELFQIAKPENSGNNSNSSSNLDSNANNNINSNSNKSQAEKNQILPA</sequence>
<dbReference type="GO" id="GO:0016020">
    <property type="term" value="C:membrane"/>
    <property type="evidence" value="ECO:0007669"/>
    <property type="project" value="TreeGrafter"/>
</dbReference>
<evidence type="ECO:0000313" key="7">
    <source>
        <dbReference type="Proteomes" id="UP000236845"/>
    </source>
</evidence>
<organism evidence="6 7">
    <name type="scientific">Candidatus Kerfeldbacteria bacterium CG08_land_8_20_14_0_20_43_14</name>
    <dbReference type="NCBI Taxonomy" id="2014246"/>
    <lineage>
        <taxon>Bacteria</taxon>
        <taxon>Candidatus Kerfeldiibacteriota</taxon>
    </lineage>
</organism>
<keyword evidence="1" id="KW-0479">Metal-binding</keyword>
<dbReference type="GO" id="GO:0005975">
    <property type="term" value="P:carbohydrate metabolic process"/>
    <property type="evidence" value="ECO:0007669"/>
    <property type="project" value="InterPro"/>
</dbReference>
<accession>A0A2H0YQP9</accession>
<comment type="caution">
    <text evidence="6">The sequence shown here is derived from an EMBL/GenBank/DDBJ whole genome shotgun (WGS) entry which is preliminary data.</text>
</comment>
<proteinExistence type="predicted"/>
<gene>
    <name evidence="6" type="ORF">COT26_02515</name>
</gene>
<protein>
    <recommendedName>
        <fullName evidence="5">NodB homology domain-containing protein</fullName>
    </recommendedName>
</protein>
<feature type="region of interest" description="Disordered" evidence="3">
    <location>
        <begin position="1"/>
        <end position="23"/>
    </location>
</feature>
<keyword evidence="2" id="KW-0378">Hydrolase</keyword>
<dbReference type="CDD" id="cd10917">
    <property type="entry name" value="CE4_NodB_like_6s_7s"/>
    <property type="match status" value="1"/>
</dbReference>
<evidence type="ECO:0000256" key="2">
    <source>
        <dbReference type="ARBA" id="ARBA00022801"/>
    </source>
</evidence>
<dbReference type="PROSITE" id="PS51677">
    <property type="entry name" value="NODB"/>
    <property type="match status" value="1"/>
</dbReference>
<dbReference type="InterPro" id="IPR011330">
    <property type="entry name" value="Glyco_hydro/deAcase_b/a-brl"/>
</dbReference>
<dbReference type="PANTHER" id="PTHR10587:SF133">
    <property type="entry name" value="CHITIN DEACETYLASE 1-RELATED"/>
    <property type="match status" value="1"/>
</dbReference>
<dbReference type="GO" id="GO:0016810">
    <property type="term" value="F:hydrolase activity, acting on carbon-nitrogen (but not peptide) bonds"/>
    <property type="evidence" value="ECO:0007669"/>
    <property type="project" value="InterPro"/>
</dbReference>
<keyword evidence="4" id="KW-1133">Transmembrane helix</keyword>
<dbReference type="Pfam" id="PF01522">
    <property type="entry name" value="Polysacc_deac_1"/>
    <property type="match status" value="1"/>
</dbReference>
<dbReference type="InterPro" id="IPR002509">
    <property type="entry name" value="NODB_dom"/>
</dbReference>
<dbReference type="AlphaFoldDB" id="A0A2H0YQP9"/>
<evidence type="ECO:0000256" key="4">
    <source>
        <dbReference type="SAM" id="Phobius"/>
    </source>
</evidence>
<dbReference type="Gene3D" id="3.20.20.370">
    <property type="entry name" value="Glycoside hydrolase/deacetylase"/>
    <property type="match status" value="1"/>
</dbReference>
<dbReference type="PANTHER" id="PTHR10587">
    <property type="entry name" value="GLYCOSYL TRANSFERASE-RELATED"/>
    <property type="match status" value="1"/>
</dbReference>
<dbReference type="InterPro" id="IPR050248">
    <property type="entry name" value="Polysacc_deacetylase_ArnD"/>
</dbReference>
<feature type="compositionally biased region" description="Low complexity" evidence="3">
    <location>
        <begin position="1"/>
        <end position="12"/>
    </location>
</feature>
<dbReference type="GO" id="GO:0046872">
    <property type="term" value="F:metal ion binding"/>
    <property type="evidence" value="ECO:0007669"/>
    <property type="project" value="UniProtKB-KW"/>
</dbReference>
<evidence type="ECO:0000256" key="3">
    <source>
        <dbReference type="SAM" id="MobiDB-lite"/>
    </source>
</evidence>
<feature type="compositionally biased region" description="Low complexity" evidence="3">
    <location>
        <begin position="284"/>
        <end position="310"/>
    </location>
</feature>
<dbReference type="SUPFAM" id="SSF88713">
    <property type="entry name" value="Glycoside hydrolase/deacetylase"/>
    <property type="match status" value="1"/>
</dbReference>
<evidence type="ECO:0000256" key="1">
    <source>
        <dbReference type="ARBA" id="ARBA00022723"/>
    </source>
</evidence>
<feature type="region of interest" description="Disordered" evidence="3">
    <location>
        <begin position="282"/>
        <end position="320"/>
    </location>
</feature>
<reference evidence="7" key="1">
    <citation type="submission" date="2017-09" db="EMBL/GenBank/DDBJ databases">
        <title>Depth-based differentiation of microbial function through sediment-hosted aquifers and enrichment of novel symbionts in the deep terrestrial subsurface.</title>
        <authorList>
            <person name="Probst A.J."/>
            <person name="Ladd B."/>
            <person name="Jarett J.K."/>
            <person name="Geller-Mcgrath D.E."/>
            <person name="Sieber C.M.K."/>
            <person name="Emerson J.B."/>
            <person name="Anantharaman K."/>
            <person name="Thomas B.C."/>
            <person name="Malmstrom R."/>
            <person name="Stieglmeier M."/>
            <person name="Klingl A."/>
            <person name="Woyke T."/>
            <person name="Ryan C.M."/>
            <person name="Banfield J.F."/>
        </authorList>
    </citation>
    <scope>NUCLEOTIDE SEQUENCE [LARGE SCALE GENOMIC DNA]</scope>
</reference>
<name>A0A2H0YQP9_9BACT</name>
<evidence type="ECO:0000259" key="5">
    <source>
        <dbReference type="PROSITE" id="PS51677"/>
    </source>
</evidence>
<evidence type="ECO:0000313" key="6">
    <source>
        <dbReference type="EMBL" id="PIS40599.1"/>
    </source>
</evidence>
<feature type="domain" description="NodB homology" evidence="5">
    <location>
        <begin position="92"/>
        <end position="271"/>
    </location>
</feature>
<dbReference type="Proteomes" id="UP000236845">
    <property type="component" value="Unassembled WGS sequence"/>
</dbReference>
<feature type="transmembrane region" description="Helical" evidence="4">
    <location>
        <begin position="28"/>
        <end position="45"/>
    </location>
</feature>
<keyword evidence="4" id="KW-0812">Transmembrane</keyword>
<dbReference type="EMBL" id="PEXW01000056">
    <property type="protein sequence ID" value="PIS40599.1"/>
    <property type="molecule type" value="Genomic_DNA"/>
</dbReference>